<evidence type="ECO:0000313" key="1">
    <source>
        <dbReference type="EMBL" id="BDS05154.1"/>
    </source>
</evidence>
<gene>
    <name evidence="1" type="ORF">NT6N_01940</name>
</gene>
<accession>A0AAT9FGQ1</accession>
<organism evidence="1">
    <name type="scientific">Oceaniferula spumae</name>
    <dbReference type="NCBI Taxonomy" id="2979115"/>
    <lineage>
        <taxon>Bacteria</taxon>
        <taxon>Pseudomonadati</taxon>
        <taxon>Verrucomicrobiota</taxon>
        <taxon>Verrucomicrobiia</taxon>
        <taxon>Verrucomicrobiales</taxon>
        <taxon>Verrucomicrobiaceae</taxon>
        <taxon>Oceaniferula</taxon>
    </lineage>
</organism>
<dbReference type="KEGG" id="osu:NT6N_01940"/>
<protein>
    <recommendedName>
        <fullName evidence="2">DUF5666 domain-containing protein</fullName>
    </recommendedName>
</protein>
<dbReference type="AlphaFoldDB" id="A0AAT9FGQ1"/>
<name>A0AAT9FGQ1_9BACT</name>
<dbReference type="EMBL" id="AP026866">
    <property type="protein sequence ID" value="BDS05154.1"/>
    <property type="molecule type" value="Genomic_DNA"/>
</dbReference>
<dbReference type="PROSITE" id="PS51257">
    <property type="entry name" value="PROKAR_LIPOPROTEIN"/>
    <property type="match status" value="1"/>
</dbReference>
<proteinExistence type="predicted"/>
<sequence length="178" mass="18509">MKPTILLLTVLSAVSLVSCGEKKTTTTDAPAPTDGELSSLVLKSAPDGAIAISDVRKSAKEGDKVTITGKVIGSHEPFVKGRAIMTLGDPKKLTSCDLMGEDDHCTTPWDVCCDDPDVIKASIVTVQVVDKDGQLLKEGLKGVGGLKELSQLVVTGVVADGSTADNMLINATGIYVQN</sequence>
<evidence type="ECO:0008006" key="2">
    <source>
        <dbReference type="Google" id="ProtNLM"/>
    </source>
</evidence>
<reference evidence="1" key="1">
    <citation type="submission" date="2024-07" db="EMBL/GenBank/DDBJ databases">
        <title>Complete genome sequence of Verrucomicrobiaceae bacterium NT6N.</title>
        <authorList>
            <person name="Huang C."/>
            <person name="Takami H."/>
            <person name="Hamasaki K."/>
        </authorList>
    </citation>
    <scope>NUCLEOTIDE SEQUENCE</scope>
    <source>
        <strain evidence="1">NT6N</strain>
    </source>
</reference>